<comment type="subunit">
    <text evidence="4">Homotrimer.</text>
</comment>
<comment type="similarity">
    <text evidence="3">Belongs to the KHG/KDPG aldolase family.</text>
</comment>
<evidence type="ECO:0000256" key="6">
    <source>
        <dbReference type="ARBA" id="ARBA00023239"/>
    </source>
</evidence>
<evidence type="ECO:0000256" key="8">
    <source>
        <dbReference type="ARBA" id="ARBA00023277"/>
    </source>
</evidence>
<evidence type="ECO:0000256" key="1">
    <source>
        <dbReference type="ARBA" id="ARBA00000654"/>
    </source>
</evidence>
<dbReference type="NCBIfam" id="NF004325">
    <property type="entry name" value="PRK05718.1"/>
    <property type="match status" value="1"/>
</dbReference>
<dbReference type="GO" id="GO:0008675">
    <property type="term" value="F:2-dehydro-3-deoxy-phosphogluconate aldolase activity"/>
    <property type="evidence" value="ECO:0007669"/>
    <property type="project" value="UniProtKB-EC"/>
</dbReference>
<reference evidence="9" key="1">
    <citation type="submission" date="2021-03" db="EMBL/GenBank/DDBJ databases">
        <title>Alkalibacter marinus sp. nov., isolated from tidal flat sediment.</title>
        <authorList>
            <person name="Namirimu T."/>
            <person name="Yang J.-A."/>
            <person name="Yang S.-H."/>
            <person name="Kim Y.-J."/>
            <person name="Kwon K.K."/>
        </authorList>
    </citation>
    <scope>NUCLEOTIDE SEQUENCE</scope>
    <source>
        <strain evidence="9">ES005</strain>
    </source>
</reference>
<dbReference type="InterPro" id="IPR031337">
    <property type="entry name" value="KDPG/KHG_AS_1"/>
</dbReference>
<dbReference type="AlphaFoldDB" id="A0A974XG19"/>
<keyword evidence="10" id="KW-1185">Reference proteome</keyword>
<dbReference type="EC" id="4.1.2.14" evidence="5"/>
<gene>
    <name evidence="9" type="ORF">J0B03_03760</name>
</gene>
<dbReference type="RefSeq" id="WP_207300533.1">
    <property type="nucleotide sequence ID" value="NZ_CP071444.1"/>
</dbReference>
<comment type="catalytic activity">
    <reaction evidence="1">
        <text>2-dehydro-3-deoxy-6-phospho-D-gluconate = D-glyceraldehyde 3-phosphate + pyruvate</text>
        <dbReference type="Rhea" id="RHEA:17089"/>
        <dbReference type="ChEBI" id="CHEBI:15361"/>
        <dbReference type="ChEBI" id="CHEBI:57569"/>
        <dbReference type="ChEBI" id="CHEBI:59776"/>
        <dbReference type="EC" id="4.1.2.14"/>
    </reaction>
</comment>
<dbReference type="EMBL" id="CP071444">
    <property type="protein sequence ID" value="QSX09194.1"/>
    <property type="molecule type" value="Genomic_DNA"/>
</dbReference>
<keyword evidence="7" id="KW-0704">Schiff base</keyword>
<evidence type="ECO:0000256" key="5">
    <source>
        <dbReference type="ARBA" id="ARBA00013063"/>
    </source>
</evidence>
<evidence type="ECO:0000313" key="9">
    <source>
        <dbReference type="EMBL" id="QSX09194.1"/>
    </source>
</evidence>
<evidence type="ECO:0000256" key="2">
    <source>
        <dbReference type="ARBA" id="ARBA00004736"/>
    </source>
</evidence>
<dbReference type="CDD" id="cd00452">
    <property type="entry name" value="KDPG_aldolase"/>
    <property type="match status" value="1"/>
</dbReference>
<evidence type="ECO:0000313" key="10">
    <source>
        <dbReference type="Proteomes" id="UP000663499"/>
    </source>
</evidence>
<comment type="pathway">
    <text evidence="2">Carbohydrate acid metabolism; 2-dehydro-3-deoxy-D-gluconate degradation; D-glyceraldehyde 3-phosphate and pyruvate from 2-dehydro-3-deoxy-D-gluconate: step 2/2.</text>
</comment>
<dbReference type="NCBIfam" id="TIGR01182">
    <property type="entry name" value="eda"/>
    <property type="match status" value="1"/>
</dbReference>
<dbReference type="PANTHER" id="PTHR30246">
    <property type="entry name" value="2-KETO-3-DEOXY-6-PHOSPHOGLUCONATE ALDOLASE"/>
    <property type="match status" value="1"/>
</dbReference>
<dbReference type="PROSITE" id="PS00159">
    <property type="entry name" value="ALDOLASE_KDPG_KHG_1"/>
    <property type="match status" value="1"/>
</dbReference>
<organism evidence="9 10">
    <name type="scientific">Alkalibacter rhizosphaerae</name>
    <dbReference type="NCBI Taxonomy" id="2815577"/>
    <lineage>
        <taxon>Bacteria</taxon>
        <taxon>Bacillati</taxon>
        <taxon>Bacillota</taxon>
        <taxon>Clostridia</taxon>
        <taxon>Eubacteriales</taxon>
        <taxon>Eubacteriaceae</taxon>
        <taxon>Alkalibacter</taxon>
    </lineage>
</organism>
<dbReference type="Pfam" id="PF01081">
    <property type="entry name" value="Aldolase"/>
    <property type="match status" value="1"/>
</dbReference>
<dbReference type="PANTHER" id="PTHR30246:SF1">
    <property type="entry name" value="2-DEHYDRO-3-DEOXY-6-PHOSPHOGALACTONATE ALDOLASE-RELATED"/>
    <property type="match status" value="1"/>
</dbReference>
<evidence type="ECO:0000256" key="3">
    <source>
        <dbReference type="ARBA" id="ARBA00006906"/>
    </source>
</evidence>
<name>A0A974XG19_9FIRM</name>
<dbReference type="Proteomes" id="UP000663499">
    <property type="component" value="Chromosome"/>
</dbReference>
<accession>A0A974XG19</accession>
<protein>
    <recommendedName>
        <fullName evidence="5">2-dehydro-3-deoxy-phosphogluconate aldolase</fullName>
        <ecNumber evidence="5">4.1.2.14</ecNumber>
    </recommendedName>
</protein>
<proteinExistence type="inferred from homology"/>
<dbReference type="InterPro" id="IPR000887">
    <property type="entry name" value="Aldlse_KDPG_KHG"/>
</dbReference>
<dbReference type="SUPFAM" id="SSF51569">
    <property type="entry name" value="Aldolase"/>
    <property type="match status" value="1"/>
</dbReference>
<keyword evidence="6" id="KW-0456">Lyase</keyword>
<evidence type="ECO:0000256" key="7">
    <source>
        <dbReference type="ARBA" id="ARBA00023270"/>
    </source>
</evidence>
<dbReference type="KEGG" id="alka:J0B03_03760"/>
<dbReference type="InterPro" id="IPR013785">
    <property type="entry name" value="Aldolase_TIM"/>
</dbReference>
<keyword evidence="8" id="KW-0119">Carbohydrate metabolism</keyword>
<dbReference type="PROSITE" id="PS00160">
    <property type="entry name" value="ALDOLASE_KDPG_KHG_2"/>
    <property type="match status" value="1"/>
</dbReference>
<dbReference type="InterPro" id="IPR031338">
    <property type="entry name" value="KDPG/KHG_AS_2"/>
</dbReference>
<dbReference type="Gene3D" id="3.20.20.70">
    <property type="entry name" value="Aldolase class I"/>
    <property type="match status" value="1"/>
</dbReference>
<sequence length="321" mass="34644">MNDVLKKIQQIGIVPVVKLDRVEDALPLAKALMEGGLPCAEVTFRTDAAKDSIKVMSDTYPEMLIGAGTVLTKQQVDDAVEAGATFIVSPGLNPEIVKYCVDKGILIVPGCSNPSDVEQAISFGLDVVKFFPAEASGGLAMIKAMAAPYVNMKFMPTGGVNEKNLKSYLDFPKIVACGGSWMVSADLINEGKFDEIKKITKKAVQEMLGFELGHIGINGDDEGDAEKIASRFELLFGFEKKVGNSSIFAGDGIEVTKKPYLGEKGHIAIKTNYINRAVAYMEANGFDFDMDTAKHDAKGKLTAVYLKETFGGFALHLVQKK</sequence>
<evidence type="ECO:0000256" key="4">
    <source>
        <dbReference type="ARBA" id="ARBA00011233"/>
    </source>
</evidence>